<evidence type="ECO:0008006" key="3">
    <source>
        <dbReference type="Google" id="ProtNLM"/>
    </source>
</evidence>
<dbReference type="Proteomes" id="UP000176923">
    <property type="component" value="Unassembled WGS sequence"/>
</dbReference>
<name>A0A1F5ZS99_9BACT</name>
<gene>
    <name evidence="1" type="ORF">A3D77_07455</name>
</gene>
<dbReference type="STRING" id="1798382.A3D77_07455"/>
<protein>
    <recommendedName>
        <fullName evidence="3">Polymerase nucleotidyl transferase domain-containing protein</fullName>
    </recommendedName>
</protein>
<proteinExistence type="predicted"/>
<dbReference type="InterPro" id="IPR007344">
    <property type="entry name" value="GrpB/CoaE"/>
</dbReference>
<reference evidence="1 2" key="1">
    <citation type="journal article" date="2016" name="Nat. Commun.">
        <title>Thousands of microbial genomes shed light on interconnected biogeochemical processes in an aquifer system.</title>
        <authorList>
            <person name="Anantharaman K."/>
            <person name="Brown C.T."/>
            <person name="Hug L.A."/>
            <person name="Sharon I."/>
            <person name="Castelle C.J."/>
            <person name="Probst A.J."/>
            <person name="Thomas B.C."/>
            <person name="Singh A."/>
            <person name="Wilkins M.J."/>
            <person name="Karaoz U."/>
            <person name="Brodie E.L."/>
            <person name="Williams K.H."/>
            <person name="Hubbard S.S."/>
            <person name="Banfield J.F."/>
        </authorList>
    </citation>
    <scope>NUCLEOTIDE SEQUENCE [LARGE SCALE GENOMIC DNA]</scope>
</reference>
<comment type="caution">
    <text evidence="1">The sequence shown here is derived from an EMBL/GenBank/DDBJ whole genome shotgun (WGS) entry which is preliminary data.</text>
</comment>
<dbReference type="EMBL" id="MFJL01000026">
    <property type="protein sequence ID" value="OGG15350.1"/>
    <property type="molecule type" value="Genomic_DNA"/>
</dbReference>
<sequence length="194" mass="22413">MKTDKYMSNLADKIKYIRRDLSLLFKTPKAYLFSFTFSPHKKIRVAPYNPKVTSAGKELVSRLQHLLPNLKVYFVGAASLGIAQGDGDIDLLIESPYKDFDKYLPSLISVLGTPDKKRDMFIEWHTTWKGHQIELTLSDPSSPIFREPLAGYALLKSNPKYLKEYEQMKISSNGLSEREYKKRKLEFFNRVAKI</sequence>
<evidence type="ECO:0000313" key="1">
    <source>
        <dbReference type="EMBL" id="OGG15350.1"/>
    </source>
</evidence>
<organism evidence="1 2">
    <name type="scientific">Candidatus Gottesmanbacteria bacterium RIFCSPHIGHO2_02_FULL_39_11</name>
    <dbReference type="NCBI Taxonomy" id="1798382"/>
    <lineage>
        <taxon>Bacteria</taxon>
        <taxon>Candidatus Gottesmaniibacteriota</taxon>
    </lineage>
</organism>
<dbReference type="AlphaFoldDB" id="A0A1F5ZS99"/>
<dbReference type="InterPro" id="IPR043519">
    <property type="entry name" value="NT_sf"/>
</dbReference>
<accession>A0A1F5ZS99</accession>
<dbReference type="Pfam" id="PF04229">
    <property type="entry name" value="GrpB"/>
    <property type="match status" value="1"/>
</dbReference>
<dbReference type="SUPFAM" id="SSF81301">
    <property type="entry name" value="Nucleotidyltransferase"/>
    <property type="match status" value="1"/>
</dbReference>
<dbReference type="Gene3D" id="3.30.460.10">
    <property type="entry name" value="Beta Polymerase, domain 2"/>
    <property type="match status" value="1"/>
</dbReference>
<evidence type="ECO:0000313" key="2">
    <source>
        <dbReference type="Proteomes" id="UP000176923"/>
    </source>
</evidence>